<keyword evidence="13" id="KW-0175">Coiled coil</keyword>
<dbReference type="GO" id="GO:0005506">
    <property type="term" value="F:iron ion binding"/>
    <property type="evidence" value="ECO:0007669"/>
    <property type="project" value="InterPro"/>
</dbReference>
<dbReference type="PANTHER" id="PTHR24282:SF15">
    <property type="entry name" value="CYTOCHROME P450, FAMILY 715, SUBFAMILY A, POLYPEPTIDE 1"/>
    <property type="match status" value="1"/>
</dbReference>
<dbReference type="RefSeq" id="XP_022995689.1">
    <property type="nucleotide sequence ID" value="XM_023139921.1"/>
</dbReference>
<keyword evidence="9 12" id="KW-0503">Monooxygenase</keyword>
<dbReference type="InterPro" id="IPR036396">
    <property type="entry name" value="Cyt_P450_sf"/>
</dbReference>
<organism evidence="15 16">
    <name type="scientific">Cucurbita maxima</name>
    <name type="common">Pumpkin</name>
    <name type="synonym">Winter squash</name>
    <dbReference type="NCBI Taxonomy" id="3661"/>
    <lineage>
        <taxon>Eukaryota</taxon>
        <taxon>Viridiplantae</taxon>
        <taxon>Streptophyta</taxon>
        <taxon>Embryophyta</taxon>
        <taxon>Tracheophyta</taxon>
        <taxon>Spermatophyta</taxon>
        <taxon>Magnoliopsida</taxon>
        <taxon>eudicotyledons</taxon>
        <taxon>Gunneridae</taxon>
        <taxon>Pentapetalae</taxon>
        <taxon>rosids</taxon>
        <taxon>fabids</taxon>
        <taxon>Cucurbitales</taxon>
        <taxon>Cucurbitaceae</taxon>
        <taxon>Cucurbiteae</taxon>
        <taxon>Cucurbita</taxon>
    </lineage>
</organism>
<protein>
    <submittedName>
        <fullName evidence="16">Cytokinin hydroxylase-like</fullName>
    </submittedName>
</protein>
<dbReference type="SUPFAM" id="SSF48264">
    <property type="entry name" value="Cytochrome P450"/>
    <property type="match status" value="1"/>
</dbReference>
<keyword evidence="5 11" id="KW-0479">Metal-binding</keyword>
<feature type="coiled-coil region" evidence="13">
    <location>
        <begin position="249"/>
        <end position="276"/>
    </location>
</feature>
<evidence type="ECO:0000256" key="12">
    <source>
        <dbReference type="RuleBase" id="RU000461"/>
    </source>
</evidence>
<evidence type="ECO:0000256" key="3">
    <source>
        <dbReference type="ARBA" id="ARBA00022617"/>
    </source>
</evidence>
<keyword evidence="8 11" id="KW-0408">Iron</keyword>
<evidence type="ECO:0000256" key="4">
    <source>
        <dbReference type="ARBA" id="ARBA00022692"/>
    </source>
</evidence>
<evidence type="ECO:0000313" key="16">
    <source>
        <dbReference type="RefSeq" id="XP_022995689.1"/>
    </source>
</evidence>
<reference evidence="16" key="1">
    <citation type="submission" date="2025-08" db="UniProtKB">
        <authorList>
            <consortium name="RefSeq"/>
        </authorList>
    </citation>
    <scope>IDENTIFICATION</scope>
    <source>
        <tissue evidence="16">Young leaves</tissue>
    </source>
</reference>
<dbReference type="Gene3D" id="1.10.630.10">
    <property type="entry name" value="Cytochrome P450"/>
    <property type="match status" value="1"/>
</dbReference>
<dbReference type="KEGG" id="cmax:111491149"/>
<evidence type="ECO:0000256" key="2">
    <source>
        <dbReference type="ARBA" id="ARBA00010617"/>
    </source>
</evidence>
<sequence>MLVEEAIGLVIMAFFISLLFKVLFSCWISPFLAHKKLKRNGFRGPTPSFPLGNISEMKRTSFGRVFECLTHDIHSIVFPYFSRWQAAYGKIFTYWLGTEPFLYLADPEFVKMLSREVQAKYWGKPSVFKRDRKSMFGNGLVMAEGDEWVRQRHVITPAFNPSNLKAMASLMVESTTQMLDRWAHLVLSGHPQIEVENEITSTAGEIIAKTSFGIDHISGRQVFHKLRNLQMTLFKTNRLVGVPFAGILNAGKAREAKRLGEEIDELFREVITARRENQSATAAAEVVLQNDLLSLLLKESGGEGKLRRWLSTAELIDECKTFFFGGHETTALALTWTLLLLGIHTEWQIQLRDEIKEVLGDKESDFDFTKLSQLKKMGWVMSEVLRLYPSAPNVQRQARRDITVNGLTIPNGTNMWIDVVAMHHDEALWGEQVNEFRPERFEHDEVAGGCSHKMGYLPFGFGGRMCVGRHLTFMEYKIVLTLILCRFSFTLSPDYCHSPCIMLSLRPAHGLPLIFRLLEN</sequence>
<keyword evidence="10 14" id="KW-0472">Membrane</keyword>
<comment type="subcellular location">
    <subcellularLocation>
        <location evidence="1">Membrane</location>
        <topology evidence="1">Single-pass membrane protein</topology>
    </subcellularLocation>
</comment>
<keyword evidence="3 11" id="KW-0349">Heme</keyword>
<evidence type="ECO:0000256" key="9">
    <source>
        <dbReference type="ARBA" id="ARBA00023033"/>
    </source>
</evidence>
<evidence type="ECO:0000256" key="11">
    <source>
        <dbReference type="PIRSR" id="PIRSR602401-1"/>
    </source>
</evidence>
<dbReference type="PRINTS" id="PR00463">
    <property type="entry name" value="EP450I"/>
</dbReference>
<feature type="transmembrane region" description="Helical" evidence="14">
    <location>
        <begin position="6"/>
        <end position="33"/>
    </location>
</feature>
<gene>
    <name evidence="16" type="primary">LOC111491149</name>
</gene>
<accession>A0A6J1K6M8</accession>
<comment type="cofactor">
    <cofactor evidence="11">
        <name>heme</name>
        <dbReference type="ChEBI" id="CHEBI:30413"/>
    </cofactor>
</comment>
<dbReference type="PANTHER" id="PTHR24282">
    <property type="entry name" value="CYTOCHROME P450 FAMILY MEMBER"/>
    <property type="match status" value="1"/>
</dbReference>
<keyword evidence="15" id="KW-1185">Reference proteome</keyword>
<evidence type="ECO:0000256" key="14">
    <source>
        <dbReference type="SAM" id="Phobius"/>
    </source>
</evidence>
<evidence type="ECO:0000256" key="5">
    <source>
        <dbReference type="ARBA" id="ARBA00022723"/>
    </source>
</evidence>
<dbReference type="InterPro" id="IPR001128">
    <property type="entry name" value="Cyt_P450"/>
</dbReference>
<dbReference type="AlphaFoldDB" id="A0A6J1K6M8"/>
<dbReference type="OrthoDB" id="1470350at2759"/>
<proteinExistence type="inferred from homology"/>
<evidence type="ECO:0000256" key="13">
    <source>
        <dbReference type="SAM" id="Coils"/>
    </source>
</evidence>
<dbReference type="GO" id="GO:0016705">
    <property type="term" value="F:oxidoreductase activity, acting on paired donors, with incorporation or reduction of molecular oxygen"/>
    <property type="evidence" value="ECO:0007669"/>
    <property type="project" value="InterPro"/>
</dbReference>
<evidence type="ECO:0000256" key="8">
    <source>
        <dbReference type="ARBA" id="ARBA00023004"/>
    </source>
</evidence>
<dbReference type="PROSITE" id="PS00086">
    <property type="entry name" value="CYTOCHROME_P450"/>
    <property type="match status" value="1"/>
</dbReference>
<evidence type="ECO:0000256" key="7">
    <source>
        <dbReference type="ARBA" id="ARBA00023002"/>
    </source>
</evidence>
<dbReference type="Proteomes" id="UP000504608">
    <property type="component" value="Unplaced"/>
</dbReference>
<keyword evidence="4 14" id="KW-0812">Transmembrane</keyword>
<dbReference type="InterPro" id="IPR050665">
    <property type="entry name" value="Cytochrome_P450_Monooxygen"/>
</dbReference>
<evidence type="ECO:0000256" key="6">
    <source>
        <dbReference type="ARBA" id="ARBA00022989"/>
    </source>
</evidence>
<comment type="similarity">
    <text evidence="2 12">Belongs to the cytochrome P450 family.</text>
</comment>
<keyword evidence="6 14" id="KW-1133">Transmembrane helix</keyword>
<dbReference type="InterPro" id="IPR017972">
    <property type="entry name" value="Cyt_P450_CS"/>
</dbReference>
<dbReference type="GO" id="GO:0020037">
    <property type="term" value="F:heme binding"/>
    <property type="evidence" value="ECO:0007669"/>
    <property type="project" value="InterPro"/>
</dbReference>
<dbReference type="GO" id="GO:0004497">
    <property type="term" value="F:monooxygenase activity"/>
    <property type="evidence" value="ECO:0007669"/>
    <property type="project" value="UniProtKB-KW"/>
</dbReference>
<dbReference type="PRINTS" id="PR00385">
    <property type="entry name" value="P450"/>
</dbReference>
<evidence type="ECO:0000256" key="10">
    <source>
        <dbReference type="ARBA" id="ARBA00023136"/>
    </source>
</evidence>
<dbReference type="Pfam" id="PF00067">
    <property type="entry name" value="p450"/>
    <property type="match status" value="1"/>
</dbReference>
<evidence type="ECO:0000313" key="15">
    <source>
        <dbReference type="Proteomes" id="UP000504608"/>
    </source>
</evidence>
<dbReference type="InterPro" id="IPR002401">
    <property type="entry name" value="Cyt_P450_E_grp-I"/>
</dbReference>
<dbReference type="GeneID" id="111491149"/>
<feature type="binding site" description="axial binding residue" evidence="11">
    <location>
        <position position="466"/>
    </location>
    <ligand>
        <name>heme</name>
        <dbReference type="ChEBI" id="CHEBI:30413"/>
    </ligand>
    <ligandPart>
        <name>Fe</name>
        <dbReference type="ChEBI" id="CHEBI:18248"/>
    </ligandPart>
</feature>
<keyword evidence="7 12" id="KW-0560">Oxidoreductase</keyword>
<name>A0A6J1K6M8_CUCMA</name>
<dbReference type="GO" id="GO:0016020">
    <property type="term" value="C:membrane"/>
    <property type="evidence" value="ECO:0007669"/>
    <property type="project" value="UniProtKB-SubCell"/>
</dbReference>
<evidence type="ECO:0000256" key="1">
    <source>
        <dbReference type="ARBA" id="ARBA00004167"/>
    </source>
</evidence>